<accession>A0ABY5S157</accession>
<evidence type="ECO:0000259" key="3">
    <source>
        <dbReference type="PROSITE" id="PS51186"/>
    </source>
</evidence>
<feature type="domain" description="N-acetyltransferase" evidence="3">
    <location>
        <begin position="13"/>
        <end position="177"/>
    </location>
</feature>
<evidence type="ECO:0000256" key="2">
    <source>
        <dbReference type="ARBA" id="ARBA00023315"/>
    </source>
</evidence>
<evidence type="ECO:0000256" key="1">
    <source>
        <dbReference type="ARBA" id="ARBA00022679"/>
    </source>
</evidence>
<dbReference type="InterPro" id="IPR016181">
    <property type="entry name" value="Acyl_CoA_acyltransferase"/>
</dbReference>
<dbReference type="InterPro" id="IPR000182">
    <property type="entry name" value="GNAT_dom"/>
</dbReference>
<dbReference type="Gene3D" id="3.40.630.30">
    <property type="match status" value="1"/>
</dbReference>
<dbReference type="Proteomes" id="UP001057877">
    <property type="component" value="Chromosome"/>
</dbReference>
<dbReference type="CDD" id="cd04301">
    <property type="entry name" value="NAT_SF"/>
    <property type="match status" value="1"/>
</dbReference>
<dbReference type="Pfam" id="PF00583">
    <property type="entry name" value="Acetyltransf_1"/>
    <property type="match status" value="1"/>
</dbReference>
<dbReference type="InterPro" id="IPR050832">
    <property type="entry name" value="Bact_Acetyltransf"/>
</dbReference>
<dbReference type="SUPFAM" id="SSF55729">
    <property type="entry name" value="Acyl-CoA N-acyltransferases (Nat)"/>
    <property type="match status" value="1"/>
</dbReference>
<sequence length="177" mass="19935">MKAFQLHNARVNPDIRAFHAKPEDTAAIQELLVQTARWLKSRGSLQWGGLLAGIDSHDTAGSILRGNVFVCKEGDTLAGMMMLLPEPSEWDRQLWGEEGHEGAIYLHRLAINRDYAGRGLGRDMMQWAEQGIRFPGKDRIRLDCIADNPALNDFYTRIGYEFMGQAPGGFNTFEKKL</sequence>
<keyword evidence="1" id="KW-0808">Transferase</keyword>
<dbReference type="PROSITE" id="PS51186">
    <property type="entry name" value="GNAT"/>
    <property type="match status" value="1"/>
</dbReference>
<keyword evidence="5" id="KW-1185">Reference proteome</keyword>
<gene>
    <name evidence="4" type="ORF">L1F29_19175</name>
</gene>
<protein>
    <submittedName>
        <fullName evidence="4">GNAT family N-acetyltransferase</fullName>
    </submittedName>
</protein>
<name>A0ABY5S157_9BACL</name>
<reference evidence="4" key="1">
    <citation type="submission" date="2022-01" db="EMBL/GenBank/DDBJ databases">
        <title>Paenibacillus spongiae sp. nov., isolated from marine sponge.</title>
        <authorList>
            <person name="Li Z."/>
            <person name="Zhang M."/>
        </authorList>
    </citation>
    <scope>NUCLEOTIDE SEQUENCE</scope>
    <source>
        <strain evidence="4">PHS-Z3</strain>
    </source>
</reference>
<dbReference type="EMBL" id="CP091430">
    <property type="protein sequence ID" value="UVI27591.1"/>
    <property type="molecule type" value="Genomic_DNA"/>
</dbReference>
<proteinExistence type="predicted"/>
<dbReference type="RefSeq" id="WP_258383679.1">
    <property type="nucleotide sequence ID" value="NZ_CP091430.1"/>
</dbReference>
<evidence type="ECO:0000313" key="5">
    <source>
        <dbReference type="Proteomes" id="UP001057877"/>
    </source>
</evidence>
<evidence type="ECO:0000313" key="4">
    <source>
        <dbReference type="EMBL" id="UVI27591.1"/>
    </source>
</evidence>
<keyword evidence="2" id="KW-0012">Acyltransferase</keyword>
<dbReference type="PANTHER" id="PTHR43877">
    <property type="entry name" value="AMINOALKYLPHOSPHONATE N-ACETYLTRANSFERASE-RELATED-RELATED"/>
    <property type="match status" value="1"/>
</dbReference>
<organism evidence="4 5">
    <name type="scientific">Paenibacillus spongiae</name>
    <dbReference type="NCBI Taxonomy" id="2909671"/>
    <lineage>
        <taxon>Bacteria</taxon>
        <taxon>Bacillati</taxon>
        <taxon>Bacillota</taxon>
        <taxon>Bacilli</taxon>
        <taxon>Bacillales</taxon>
        <taxon>Paenibacillaceae</taxon>
        <taxon>Paenibacillus</taxon>
    </lineage>
</organism>
<dbReference type="PANTHER" id="PTHR43877:SF1">
    <property type="entry name" value="ACETYLTRANSFERASE"/>
    <property type="match status" value="1"/>
</dbReference>